<dbReference type="PROSITE" id="PS50181">
    <property type="entry name" value="FBOX"/>
    <property type="match status" value="1"/>
</dbReference>
<dbReference type="InterPro" id="IPR001810">
    <property type="entry name" value="F-box_dom"/>
</dbReference>
<dbReference type="InterPro" id="IPR055294">
    <property type="entry name" value="FBL60-like"/>
</dbReference>
<accession>A0A565BYY8</accession>
<dbReference type="PANTHER" id="PTHR31293:SF12">
    <property type="entry name" value="RNI-LIKE SUPERFAMILY PROTEIN"/>
    <property type="match status" value="1"/>
</dbReference>
<reference evidence="2" key="1">
    <citation type="submission" date="2019-07" db="EMBL/GenBank/DDBJ databases">
        <authorList>
            <person name="Dittberner H."/>
        </authorList>
    </citation>
    <scope>NUCLEOTIDE SEQUENCE [LARGE SCALE GENOMIC DNA]</scope>
</reference>
<gene>
    <name evidence="2" type="ORF">ANE_LOCUS17066</name>
</gene>
<keyword evidence="3" id="KW-1185">Reference proteome</keyword>
<dbReference type="SUPFAM" id="SSF81383">
    <property type="entry name" value="F-box domain"/>
    <property type="match status" value="1"/>
</dbReference>
<dbReference type="PANTHER" id="PTHR31293">
    <property type="entry name" value="RNI-LIKE SUPERFAMILY PROTEIN"/>
    <property type="match status" value="1"/>
</dbReference>
<name>A0A565BYY8_9BRAS</name>
<sequence>MDRLSNLPDEIICHIGSFLSAKEVAFTTVLSKRWQNLITIVQVLRFDDSIESFKDFADRLSSLPATSRVRKLYLKWWSLESAGINNCLRDVLKRGVFYLNLSINGKQGYSLPFEVFTCKTVVKLSLGFRFSIDMIPENALLPSLKTLSLNDLKFFEFGGNCAFQTLLAACPVLEELFLSDVNWEQWKWSRTVSSLSLKRLTIIRTKWDDYDNSAFKRISFDTPGLVYLYYSDYVPKEYRNVNLNSLVEAKIHLYPPNIWNPDYLYPMNLLQGFKNVEILNLHSYQTLMMFYVLREALPVFEKLSHLSVNLSRYCWFPIKVLGSLHFRKFNSLCHCVSEYSFLVSCPLEVLKITEYSGNPEELRQMEYILGKLSCLELVQVHFPMATGGKKAKLESDLQRLPRASSKCKFNVVV</sequence>
<dbReference type="InterPro" id="IPR006566">
    <property type="entry name" value="FBD"/>
</dbReference>
<dbReference type="InterPro" id="IPR055411">
    <property type="entry name" value="LRR_FXL15/At3g58940/PEG3-like"/>
</dbReference>
<dbReference type="CDD" id="cd22160">
    <property type="entry name" value="F-box_AtFBL13-like"/>
    <property type="match status" value="1"/>
</dbReference>
<dbReference type="OrthoDB" id="612216at2759"/>
<dbReference type="InterPro" id="IPR053781">
    <property type="entry name" value="F-box_AtFBL13-like"/>
</dbReference>
<evidence type="ECO:0000313" key="2">
    <source>
        <dbReference type="EMBL" id="VVB06622.1"/>
    </source>
</evidence>
<dbReference type="EMBL" id="CABITT030000005">
    <property type="protein sequence ID" value="VVB06622.1"/>
    <property type="molecule type" value="Genomic_DNA"/>
</dbReference>
<dbReference type="Gene3D" id="3.80.10.10">
    <property type="entry name" value="Ribonuclease Inhibitor"/>
    <property type="match status" value="1"/>
</dbReference>
<protein>
    <recommendedName>
        <fullName evidence="1">F-box domain-containing protein</fullName>
    </recommendedName>
</protein>
<organism evidence="2 3">
    <name type="scientific">Arabis nemorensis</name>
    <dbReference type="NCBI Taxonomy" id="586526"/>
    <lineage>
        <taxon>Eukaryota</taxon>
        <taxon>Viridiplantae</taxon>
        <taxon>Streptophyta</taxon>
        <taxon>Embryophyta</taxon>
        <taxon>Tracheophyta</taxon>
        <taxon>Spermatophyta</taxon>
        <taxon>Magnoliopsida</taxon>
        <taxon>eudicotyledons</taxon>
        <taxon>Gunneridae</taxon>
        <taxon>Pentapetalae</taxon>
        <taxon>rosids</taxon>
        <taxon>malvids</taxon>
        <taxon>Brassicales</taxon>
        <taxon>Brassicaceae</taxon>
        <taxon>Arabideae</taxon>
        <taxon>Arabis</taxon>
    </lineage>
</organism>
<evidence type="ECO:0000259" key="1">
    <source>
        <dbReference type="PROSITE" id="PS50181"/>
    </source>
</evidence>
<dbReference type="Pfam" id="PF00646">
    <property type="entry name" value="F-box"/>
    <property type="match status" value="1"/>
</dbReference>
<dbReference type="InterPro" id="IPR036047">
    <property type="entry name" value="F-box-like_dom_sf"/>
</dbReference>
<dbReference type="Gene3D" id="1.20.1280.50">
    <property type="match status" value="1"/>
</dbReference>
<dbReference type="Proteomes" id="UP000489600">
    <property type="component" value="Unassembled WGS sequence"/>
</dbReference>
<dbReference type="AlphaFoldDB" id="A0A565BYY8"/>
<feature type="domain" description="F-box" evidence="1">
    <location>
        <begin position="1"/>
        <end position="38"/>
    </location>
</feature>
<proteinExistence type="predicted"/>
<dbReference type="InterPro" id="IPR032675">
    <property type="entry name" value="LRR_dom_sf"/>
</dbReference>
<dbReference type="SMART" id="SM00579">
    <property type="entry name" value="FBD"/>
    <property type="match status" value="1"/>
</dbReference>
<comment type="caution">
    <text evidence="2">The sequence shown here is derived from an EMBL/GenBank/DDBJ whole genome shotgun (WGS) entry which is preliminary data.</text>
</comment>
<dbReference type="Pfam" id="PF24758">
    <property type="entry name" value="LRR_At5g56370"/>
    <property type="match status" value="1"/>
</dbReference>
<dbReference type="SUPFAM" id="SSF52058">
    <property type="entry name" value="L domain-like"/>
    <property type="match status" value="1"/>
</dbReference>
<evidence type="ECO:0000313" key="3">
    <source>
        <dbReference type="Proteomes" id="UP000489600"/>
    </source>
</evidence>